<evidence type="ECO:0000256" key="8">
    <source>
        <dbReference type="ARBA" id="ARBA00023163"/>
    </source>
</evidence>
<dbReference type="EMBL" id="JAKELL010000043">
    <property type="protein sequence ID" value="KAH8988197.1"/>
    <property type="molecule type" value="Genomic_DNA"/>
</dbReference>
<dbReference type="PANTHER" id="PTHR24394:SF29">
    <property type="entry name" value="MYONEURIN"/>
    <property type="match status" value="1"/>
</dbReference>
<keyword evidence="2" id="KW-0479">Metal-binding</keyword>
<keyword evidence="9" id="KW-0539">Nucleus</keyword>
<dbReference type="SUPFAM" id="SSF57667">
    <property type="entry name" value="beta-beta-alpha zinc fingers"/>
    <property type="match status" value="1"/>
</dbReference>
<feature type="domain" description="C2H2-type" evidence="12">
    <location>
        <begin position="32"/>
        <end position="59"/>
    </location>
</feature>
<comment type="subcellular location">
    <subcellularLocation>
        <location evidence="1">Nucleus</location>
    </subcellularLocation>
</comment>
<accession>A0AAD4LGX8</accession>
<comment type="caution">
    <text evidence="13">The sequence shown here is derived from an EMBL/GenBank/DDBJ whole genome shotgun (WGS) entry which is preliminary data.</text>
</comment>
<feature type="compositionally biased region" description="Pro residues" evidence="11">
    <location>
        <begin position="1"/>
        <end position="20"/>
    </location>
</feature>
<evidence type="ECO:0000256" key="10">
    <source>
        <dbReference type="PROSITE-ProRule" id="PRU00042"/>
    </source>
</evidence>
<sequence>MAIPPMRPPSPPQNENPPSPLKSAARCRKRIHSCSMCEKAFDRPSTLKKHMLVHTGEKLHVCDICSRRFSVASNLNRHVRRCVLRPVNTMHNAQVGSAGQSTDTGSTSTTSHTIRSGSEGSSTGTFSETVLSPRSSTPSPKRTSTSDTNYDGNAPRPAKKRPRRAPTPTPWVPMSLRGFDLTPSRKSCPIPLAPVRPSPWDGEERDSFCMDELPHNPYHPDGWLGKLPGPVFRPIHTGMMVQRIELY</sequence>
<dbReference type="Gene3D" id="3.30.160.60">
    <property type="entry name" value="Classic Zinc Finger"/>
    <property type="match status" value="2"/>
</dbReference>
<evidence type="ECO:0000313" key="13">
    <source>
        <dbReference type="EMBL" id="KAH8988197.1"/>
    </source>
</evidence>
<evidence type="ECO:0000256" key="7">
    <source>
        <dbReference type="ARBA" id="ARBA00023125"/>
    </source>
</evidence>
<dbReference type="PROSITE" id="PS00028">
    <property type="entry name" value="ZINC_FINGER_C2H2_1"/>
    <property type="match status" value="1"/>
</dbReference>
<dbReference type="FunFam" id="3.30.160.60:FF:001228">
    <property type="entry name" value="Zinc finger protein 236"/>
    <property type="match status" value="1"/>
</dbReference>
<keyword evidence="5" id="KW-0862">Zinc</keyword>
<gene>
    <name evidence="13" type="ORF">EDB92DRAFT_1817625</name>
</gene>
<dbReference type="GO" id="GO:0003677">
    <property type="term" value="F:DNA binding"/>
    <property type="evidence" value="ECO:0007669"/>
    <property type="project" value="UniProtKB-KW"/>
</dbReference>
<keyword evidence="6" id="KW-0805">Transcription regulation</keyword>
<dbReference type="Proteomes" id="UP001201163">
    <property type="component" value="Unassembled WGS sequence"/>
</dbReference>
<evidence type="ECO:0000256" key="11">
    <source>
        <dbReference type="SAM" id="MobiDB-lite"/>
    </source>
</evidence>
<keyword evidence="7" id="KW-0238">DNA-binding</keyword>
<evidence type="ECO:0000256" key="3">
    <source>
        <dbReference type="ARBA" id="ARBA00022737"/>
    </source>
</evidence>
<evidence type="ECO:0000313" key="14">
    <source>
        <dbReference type="Proteomes" id="UP001201163"/>
    </source>
</evidence>
<feature type="domain" description="C2H2-type" evidence="12">
    <location>
        <begin position="60"/>
        <end position="96"/>
    </location>
</feature>
<evidence type="ECO:0000256" key="5">
    <source>
        <dbReference type="ARBA" id="ARBA00022833"/>
    </source>
</evidence>
<evidence type="ECO:0000256" key="6">
    <source>
        <dbReference type="ARBA" id="ARBA00023015"/>
    </source>
</evidence>
<evidence type="ECO:0000256" key="2">
    <source>
        <dbReference type="ARBA" id="ARBA00022723"/>
    </source>
</evidence>
<organism evidence="13 14">
    <name type="scientific">Lactarius akahatsu</name>
    <dbReference type="NCBI Taxonomy" id="416441"/>
    <lineage>
        <taxon>Eukaryota</taxon>
        <taxon>Fungi</taxon>
        <taxon>Dikarya</taxon>
        <taxon>Basidiomycota</taxon>
        <taxon>Agaricomycotina</taxon>
        <taxon>Agaricomycetes</taxon>
        <taxon>Russulales</taxon>
        <taxon>Russulaceae</taxon>
        <taxon>Lactarius</taxon>
    </lineage>
</organism>
<feature type="region of interest" description="Disordered" evidence="11">
    <location>
        <begin position="93"/>
        <end position="174"/>
    </location>
</feature>
<name>A0AAD4LGX8_9AGAM</name>
<keyword evidence="14" id="KW-1185">Reference proteome</keyword>
<dbReference type="AlphaFoldDB" id="A0AAD4LGX8"/>
<feature type="region of interest" description="Disordered" evidence="11">
    <location>
        <begin position="1"/>
        <end position="22"/>
    </location>
</feature>
<keyword evidence="3" id="KW-0677">Repeat</keyword>
<dbReference type="GO" id="GO:0000981">
    <property type="term" value="F:DNA-binding transcription factor activity, RNA polymerase II-specific"/>
    <property type="evidence" value="ECO:0007669"/>
    <property type="project" value="TreeGrafter"/>
</dbReference>
<proteinExistence type="predicted"/>
<evidence type="ECO:0000256" key="9">
    <source>
        <dbReference type="ARBA" id="ARBA00023242"/>
    </source>
</evidence>
<protein>
    <recommendedName>
        <fullName evidence="12">C2H2-type domain-containing protein</fullName>
    </recommendedName>
</protein>
<evidence type="ECO:0000256" key="1">
    <source>
        <dbReference type="ARBA" id="ARBA00004123"/>
    </source>
</evidence>
<feature type="compositionally biased region" description="Low complexity" evidence="11">
    <location>
        <begin position="96"/>
        <end position="146"/>
    </location>
</feature>
<dbReference type="FunFam" id="3.30.160.60:FF:001289">
    <property type="entry name" value="Zinc finger protein 574"/>
    <property type="match status" value="1"/>
</dbReference>
<dbReference type="InterPro" id="IPR036236">
    <property type="entry name" value="Znf_C2H2_sf"/>
</dbReference>
<dbReference type="InterPro" id="IPR013087">
    <property type="entry name" value="Znf_C2H2_type"/>
</dbReference>
<reference evidence="13" key="1">
    <citation type="submission" date="2022-01" db="EMBL/GenBank/DDBJ databases">
        <title>Comparative genomics reveals a dynamic genome evolution in the ectomycorrhizal milk-cap (Lactarius) mushrooms.</title>
        <authorList>
            <consortium name="DOE Joint Genome Institute"/>
            <person name="Lebreton A."/>
            <person name="Tang N."/>
            <person name="Kuo A."/>
            <person name="LaButti K."/>
            <person name="Drula E."/>
            <person name="Barry K."/>
            <person name="Clum A."/>
            <person name="Lipzen A."/>
            <person name="Mousain D."/>
            <person name="Ng V."/>
            <person name="Wang R."/>
            <person name="Wang X."/>
            <person name="Dai Y."/>
            <person name="Henrissat B."/>
            <person name="Grigoriev I.V."/>
            <person name="Guerin-Laguette A."/>
            <person name="Yu F."/>
            <person name="Martin F.M."/>
        </authorList>
    </citation>
    <scope>NUCLEOTIDE SEQUENCE</scope>
    <source>
        <strain evidence="13">QP</strain>
    </source>
</reference>
<dbReference type="Pfam" id="PF00096">
    <property type="entry name" value="zf-C2H2"/>
    <property type="match status" value="2"/>
</dbReference>
<evidence type="ECO:0000259" key="12">
    <source>
        <dbReference type="PROSITE" id="PS50157"/>
    </source>
</evidence>
<dbReference type="PANTHER" id="PTHR24394">
    <property type="entry name" value="ZINC FINGER PROTEIN"/>
    <property type="match status" value="1"/>
</dbReference>
<keyword evidence="4 10" id="KW-0863">Zinc-finger</keyword>
<dbReference type="GO" id="GO:0008270">
    <property type="term" value="F:zinc ion binding"/>
    <property type="evidence" value="ECO:0007669"/>
    <property type="project" value="UniProtKB-KW"/>
</dbReference>
<dbReference type="SMART" id="SM00355">
    <property type="entry name" value="ZnF_C2H2"/>
    <property type="match status" value="2"/>
</dbReference>
<dbReference type="PROSITE" id="PS50157">
    <property type="entry name" value="ZINC_FINGER_C2H2_2"/>
    <property type="match status" value="2"/>
</dbReference>
<keyword evidence="8" id="KW-0804">Transcription</keyword>
<evidence type="ECO:0000256" key="4">
    <source>
        <dbReference type="ARBA" id="ARBA00022771"/>
    </source>
</evidence>
<dbReference type="GO" id="GO:0005634">
    <property type="term" value="C:nucleus"/>
    <property type="evidence" value="ECO:0007669"/>
    <property type="project" value="UniProtKB-SubCell"/>
</dbReference>